<keyword evidence="3" id="KW-1185">Reference proteome</keyword>
<dbReference type="InterPro" id="IPR056086">
    <property type="entry name" value="DUF7669"/>
</dbReference>
<name>A0ABV7ZCB9_9DEIO</name>
<dbReference type="Proteomes" id="UP001595803">
    <property type="component" value="Unassembled WGS sequence"/>
</dbReference>
<dbReference type="EMBL" id="JBHRZG010000024">
    <property type="protein sequence ID" value="MFC3835028.1"/>
    <property type="molecule type" value="Genomic_DNA"/>
</dbReference>
<sequence length="80" mass="8827">MTCRDDILTVARVLARASADGTFSSQEVVAALRARGTMHLDTTIRRHVASEMCRNASGPGAGKYHDLERVERGRFRLIPT</sequence>
<reference evidence="3" key="1">
    <citation type="journal article" date="2019" name="Int. J. Syst. Evol. Microbiol.">
        <title>The Global Catalogue of Microorganisms (GCM) 10K type strain sequencing project: providing services to taxonomists for standard genome sequencing and annotation.</title>
        <authorList>
            <consortium name="The Broad Institute Genomics Platform"/>
            <consortium name="The Broad Institute Genome Sequencing Center for Infectious Disease"/>
            <person name="Wu L."/>
            <person name="Ma J."/>
        </authorList>
    </citation>
    <scope>NUCLEOTIDE SEQUENCE [LARGE SCALE GENOMIC DNA]</scope>
    <source>
        <strain evidence="3">CCTCC AB 2017081</strain>
    </source>
</reference>
<organism evidence="2 3">
    <name type="scientific">Deinococcus rufus</name>
    <dbReference type="NCBI Taxonomy" id="2136097"/>
    <lineage>
        <taxon>Bacteria</taxon>
        <taxon>Thermotogati</taxon>
        <taxon>Deinococcota</taxon>
        <taxon>Deinococci</taxon>
        <taxon>Deinococcales</taxon>
        <taxon>Deinococcaceae</taxon>
        <taxon>Deinococcus</taxon>
    </lineage>
</organism>
<dbReference type="RefSeq" id="WP_322472061.1">
    <property type="nucleotide sequence ID" value="NZ_JBHRZG010000024.1"/>
</dbReference>
<comment type="caution">
    <text evidence="2">The sequence shown here is derived from an EMBL/GenBank/DDBJ whole genome shotgun (WGS) entry which is preliminary data.</text>
</comment>
<evidence type="ECO:0000259" key="1">
    <source>
        <dbReference type="Pfam" id="PF24706"/>
    </source>
</evidence>
<protein>
    <recommendedName>
        <fullName evidence="1">DUF7669 domain-containing protein</fullName>
    </recommendedName>
</protein>
<feature type="domain" description="DUF7669" evidence="1">
    <location>
        <begin position="14"/>
        <end position="77"/>
    </location>
</feature>
<proteinExistence type="predicted"/>
<accession>A0ABV7ZCB9</accession>
<evidence type="ECO:0000313" key="3">
    <source>
        <dbReference type="Proteomes" id="UP001595803"/>
    </source>
</evidence>
<gene>
    <name evidence="2" type="ORF">ACFOSB_19380</name>
</gene>
<evidence type="ECO:0000313" key="2">
    <source>
        <dbReference type="EMBL" id="MFC3835028.1"/>
    </source>
</evidence>
<dbReference type="Pfam" id="PF24706">
    <property type="entry name" value="DUF7669"/>
    <property type="match status" value="1"/>
</dbReference>